<reference evidence="2 3" key="1">
    <citation type="journal article" date="2021" name="Commun. Biol.">
        <title>The genome of Shorea leprosula (Dipterocarpaceae) highlights the ecological relevance of drought in aseasonal tropical rainforests.</title>
        <authorList>
            <person name="Ng K.K.S."/>
            <person name="Kobayashi M.J."/>
            <person name="Fawcett J.A."/>
            <person name="Hatakeyama M."/>
            <person name="Paape T."/>
            <person name="Ng C.H."/>
            <person name="Ang C.C."/>
            <person name="Tnah L.H."/>
            <person name="Lee C.T."/>
            <person name="Nishiyama T."/>
            <person name="Sese J."/>
            <person name="O'Brien M.J."/>
            <person name="Copetti D."/>
            <person name="Mohd Noor M.I."/>
            <person name="Ong R.C."/>
            <person name="Putra M."/>
            <person name="Sireger I.Z."/>
            <person name="Indrioko S."/>
            <person name="Kosugi Y."/>
            <person name="Izuno A."/>
            <person name="Isagi Y."/>
            <person name="Lee S.L."/>
            <person name="Shimizu K.K."/>
        </authorList>
    </citation>
    <scope>NUCLEOTIDE SEQUENCE [LARGE SCALE GENOMIC DNA]</scope>
    <source>
        <strain evidence="2">214</strain>
    </source>
</reference>
<dbReference type="AlphaFoldDB" id="A0AAV5HS04"/>
<feature type="region of interest" description="Disordered" evidence="1">
    <location>
        <begin position="63"/>
        <end position="82"/>
    </location>
</feature>
<sequence>MFNPTNNLSQQKHAKFPDFLGQRIAESFDVLNLGVVRTQKTMQSYGNYRSLNGREGQFADVEDESGVRTPPLWPGSPPRRPNHYRCLSPASKAQAIERGQRELMELVSKMPESCYELSLKDLVEQPMMEVKQETTAVDKDNYSRKTEGKKKKKKKKKNEKKAQISRSGSIDNGGFLLKMVFPVSLGSKKKKSKNDSNSTSNCNSKVSPRPSFSDASAKVEEKEWWKKTFSGSSETESCGSSINSRSTKSSRSSSCSSSTSTDSRRHGMGNCCSFIRTRKSHTSE</sequence>
<dbReference type="PANTHER" id="PTHR34193">
    <property type="entry name" value="OS11G0199801 PROTEIN"/>
    <property type="match status" value="1"/>
</dbReference>
<dbReference type="PANTHER" id="PTHR34193:SF1">
    <property type="entry name" value="EXPRESSED PROTEIN"/>
    <property type="match status" value="1"/>
</dbReference>
<feature type="compositionally biased region" description="Low complexity" evidence="1">
    <location>
        <begin position="195"/>
        <end position="205"/>
    </location>
</feature>
<accession>A0AAV5HS04</accession>
<evidence type="ECO:0000313" key="3">
    <source>
        <dbReference type="Proteomes" id="UP001054252"/>
    </source>
</evidence>
<proteinExistence type="predicted"/>
<feature type="compositionally biased region" description="Low complexity" evidence="1">
    <location>
        <begin position="230"/>
        <end position="261"/>
    </location>
</feature>
<organism evidence="2 3">
    <name type="scientific">Rubroshorea leprosula</name>
    <dbReference type="NCBI Taxonomy" id="152421"/>
    <lineage>
        <taxon>Eukaryota</taxon>
        <taxon>Viridiplantae</taxon>
        <taxon>Streptophyta</taxon>
        <taxon>Embryophyta</taxon>
        <taxon>Tracheophyta</taxon>
        <taxon>Spermatophyta</taxon>
        <taxon>Magnoliopsida</taxon>
        <taxon>eudicotyledons</taxon>
        <taxon>Gunneridae</taxon>
        <taxon>Pentapetalae</taxon>
        <taxon>rosids</taxon>
        <taxon>malvids</taxon>
        <taxon>Malvales</taxon>
        <taxon>Dipterocarpaceae</taxon>
        <taxon>Rubroshorea</taxon>
    </lineage>
</organism>
<feature type="compositionally biased region" description="Basic residues" evidence="1">
    <location>
        <begin position="147"/>
        <end position="159"/>
    </location>
</feature>
<feature type="region of interest" description="Disordered" evidence="1">
    <location>
        <begin position="134"/>
        <end position="169"/>
    </location>
</feature>
<feature type="compositionally biased region" description="Basic and acidic residues" evidence="1">
    <location>
        <begin position="217"/>
        <end position="226"/>
    </location>
</feature>
<gene>
    <name evidence="2" type="ORF">SLEP1_g2145</name>
</gene>
<name>A0AAV5HS04_9ROSI</name>
<comment type="caution">
    <text evidence="2">The sequence shown here is derived from an EMBL/GenBank/DDBJ whole genome shotgun (WGS) entry which is preliminary data.</text>
</comment>
<protein>
    <submittedName>
        <fullName evidence="2">Uncharacterized protein</fullName>
    </submittedName>
</protein>
<feature type="region of interest" description="Disordered" evidence="1">
    <location>
        <begin position="186"/>
        <end position="284"/>
    </location>
</feature>
<dbReference type="EMBL" id="BPVZ01000002">
    <property type="protein sequence ID" value="GKU87805.1"/>
    <property type="molecule type" value="Genomic_DNA"/>
</dbReference>
<dbReference type="Proteomes" id="UP001054252">
    <property type="component" value="Unassembled WGS sequence"/>
</dbReference>
<keyword evidence="3" id="KW-1185">Reference proteome</keyword>
<feature type="compositionally biased region" description="Basic and acidic residues" evidence="1">
    <location>
        <begin position="134"/>
        <end position="146"/>
    </location>
</feature>
<evidence type="ECO:0000256" key="1">
    <source>
        <dbReference type="SAM" id="MobiDB-lite"/>
    </source>
</evidence>
<evidence type="ECO:0000313" key="2">
    <source>
        <dbReference type="EMBL" id="GKU87805.1"/>
    </source>
</evidence>